<feature type="transmembrane region" description="Helical" evidence="1">
    <location>
        <begin position="12"/>
        <end position="33"/>
    </location>
</feature>
<evidence type="ECO:0000313" key="3">
    <source>
        <dbReference type="Proteomes" id="UP000265560"/>
    </source>
</evidence>
<gene>
    <name evidence="2" type="ORF">D3880_03085</name>
</gene>
<dbReference type="PROSITE" id="PS00409">
    <property type="entry name" value="PROKAR_NTER_METHYL"/>
    <property type="match status" value="1"/>
</dbReference>
<keyword evidence="1" id="KW-0812">Transmembrane</keyword>
<evidence type="ECO:0000256" key="1">
    <source>
        <dbReference type="SAM" id="Phobius"/>
    </source>
</evidence>
<dbReference type="InterPro" id="IPR012902">
    <property type="entry name" value="N_methyl_site"/>
</dbReference>
<dbReference type="EMBL" id="CP032419">
    <property type="protein sequence ID" value="AYC31435.1"/>
    <property type="molecule type" value="Genomic_DNA"/>
</dbReference>
<reference evidence="3" key="1">
    <citation type="submission" date="2018-09" db="EMBL/GenBank/DDBJ databases">
        <authorList>
            <person name="Zhu H."/>
        </authorList>
    </citation>
    <scope>NUCLEOTIDE SEQUENCE [LARGE SCALE GENOMIC DNA]</scope>
    <source>
        <strain evidence="3">K2W31S-8</strain>
    </source>
</reference>
<dbReference type="InterPro" id="IPR045584">
    <property type="entry name" value="Pilin-like"/>
</dbReference>
<protein>
    <submittedName>
        <fullName evidence="2">Prepilin-type N-terminal cleavage/methylation domain-containing protein</fullName>
    </submittedName>
</protein>
<dbReference type="Pfam" id="PF07963">
    <property type="entry name" value="N_methyl"/>
    <property type="match status" value="1"/>
</dbReference>
<dbReference type="OrthoDB" id="6880381at2"/>
<keyword evidence="3" id="KW-1185">Reference proteome</keyword>
<keyword evidence="1" id="KW-0472">Membrane</keyword>
<dbReference type="SUPFAM" id="SSF54523">
    <property type="entry name" value="Pili subunits"/>
    <property type="match status" value="1"/>
</dbReference>
<sequence length="155" mass="16141">MKRHGGFSLIELMITVALIGVLLMIAVPFTGAWSDSAQVRDAEGLLNQGIARAKAHALRNRFGIIDDKPAALLCLGQDKRLSLHEAASADSPASCSSPSVWTTQLPKRVAVQSGGADFSCLAFDAKATPTSLSGCSQGLTFALAVGSENVTISLN</sequence>
<organism evidence="2 3">
    <name type="scientific">Pseudomonas cavernae</name>
    <dbReference type="NCBI Taxonomy" id="2320867"/>
    <lineage>
        <taxon>Bacteria</taxon>
        <taxon>Pseudomonadati</taxon>
        <taxon>Pseudomonadota</taxon>
        <taxon>Gammaproteobacteria</taxon>
        <taxon>Pseudomonadales</taxon>
        <taxon>Pseudomonadaceae</taxon>
        <taxon>Pseudomonas</taxon>
    </lineage>
</organism>
<keyword evidence="1" id="KW-1133">Transmembrane helix</keyword>
<dbReference type="KEGG" id="pcav:D3880_03085"/>
<name>A0A385YWY3_9PSED</name>
<dbReference type="Proteomes" id="UP000265560">
    <property type="component" value="Chromosome"/>
</dbReference>
<proteinExistence type="predicted"/>
<dbReference type="RefSeq" id="WP_119892061.1">
    <property type="nucleotide sequence ID" value="NZ_CP032419.1"/>
</dbReference>
<accession>A0A385YWY3</accession>
<dbReference type="AlphaFoldDB" id="A0A385YWY3"/>
<evidence type="ECO:0000313" key="2">
    <source>
        <dbReference type="EMBL" id="AYC31435.1"/>
    </source>
</evidence>
<dbReference type="Gene3D" id="3.30.700.10">
    <property type="entry name" value="Glycoprotein, Type 4 Pilin"/>
    <property type="match status" value="1"/>
</dbReference>
<dbReference type="NCBIfam" id="TIGR02532">
    <property type="entry name" value="IV_pilin_GFxxxE"/>
    <property type="match status" value="1"/>
</dbReference>